<organism evidence="2 3">
    <name type="scientific">Corynebacterium epidermidicanis</name>
    <dbReference type="NCBI Taxonomy" id="1050174"/>
    <lineage>
        <taxon>Bacteria</taxon>
        <taxon>Bacillati</taxon>
        <taxon>Actinomycetota</taxon>
        <taxon>Actinomycetes</taxon>
        <taxon>Mycobacteriales</taxon>
        <taxon>Corynebacteriaceae</taxon>
        <taxon>Corynebacterium</taxon>
    </lineage>
</organism>
<evidence type="ECO:0000259" key="1">
    <source>
        <dbReference type="Pfam" id="PF00456"/>
    </source>
</evidence>
<proteinExistence type="predicted"/>
<dbReference type="EMBL" id="CP011541">
    <property type="protein sequence ID" value="AKK03107.1"/>
    <property type="molecule type" value="Genomic_DNA"/>
</dbReference>
<dbReference type="Proteomes" id="UP000035368">
    <property type="component" value="Chromosome"/>
</dbReference>
<evidence type="ECO:0000313" key="2">
    <source>
        <dbReference type="EMBL" id="AKK03107.1"/>
    </source>
</evidence>
<dbReference type="PATRIC" id="fig|1050174.4.peg.1261"/>
<dbReference type="Gene3D" id="3.40.50.970">
    <property type="match status" value="1"/>
</dbReference>
<dbReference type="STRING" id="1050174.CEPID_06235"/>
<reference evidence="2 3" key="1">
    <citation type="submission" date="2015-05" db="EMBL/GenBank/DDBJ databases">
        <title>Complete genome sequence of Corynebacterium epidermidicanis DSM 45586, isolated from the skin of a dog suffering from pruritus.</title>
        <authorList>
            <person name="Ruckert C."/>
            <person name="Albersmeier A."/>
            <person name="Winkler A."/>
            <person name="Tauch A."/>
        </authorList>
    </citation>
    <scope>NUCLEOTIDE SEQUENCE [LARGE SCALE GENOMIC DNA]</scope>
    <source>
        <strain evidence="2 3">DSM 45586</strain>
    </source>
</reference>
<dbReference type="SUPFAM" id="SSF52518">
    <property type="entry name" value="Thiamin diphosphate-binding fold (THDP-binding)"/>
    <property type="match status" value="1"/>
</dbReference>
<dbReference type="InterPro" id="IPR029061">
    <property type="entry name" value="THDP-binding"/>
</dbReference>
<protein>
    <submittedName>
        <fullName evidence="2">Transketolase, beta subunit</fullName>
        <ecNumber evidence="2">2.2.1.1</ecNumber>
    </submittedName>
</protein>
<dbReference type="GO" id="GO:0004802">
    <property type="term" value="F:transketolase activity"/>
    <property type="evidence" value="ECO:0007669"/>
    <property type="project" value="UniProtKB-EC"/>
</dbReference>
<accession>A0A0G3GWB0</accession>
<dbReference type="RefSeq" id="WP_052843405.1">
    <property type="nucleotide sequence ID" value="NZ_CP011541.1"/>
</dbReference>
<sequence>MSNFSREDVLRLMQLTDYDEKHSPSAHSTLNTIVTLYREILDHDTDKFLLSKGHGPLAYYATLAAAGFFPTSWIATYGQFDSPLGPHPDRMLIPGVELSSGSLGQGLPIACGVAISHKAQAKPGRIFVLVGDGEMDEGSNHEALALATARNLNNLTLLVIDNRSRSYPQAVSLSGIVRAHGWQCVSVADEPREIRAALATSNTTPKAIIVETNNE</sequence>
<dbReference type="Pfam" id="PF00456">
    <property type="entry name" value="Transketolase_N"/>
    <property type="match status" value="1"/>
</dbReference>
<keyword evidence="3" id="KW-1185">Reference proteome</keyword>
<keyword evidence="2" id="KW-0808">Transferase</keyword>
<dbReference type="EC" id="2.2.1.1" evidence="2"/>
<name>A0A0G3GWB0_9CORY</name>
<feature type="domain" description="Transketolase N-terminal" evidence="1">
    <location>
        <begin position="43"/>
        <end position="204"/>
    </location>
</feature>
<dbReference type="PANTHER" id="PTHR47514:SF2">
    <property type="entry name" value="TRANSKETOLASE"/>
    <property type="match status" value="1"/>
</dbReference>
<dbReference type="KEGG" id="cei:CEPID_06235"/>
<dbReference type="OrthoDB" id="9759664at2"/>
<dbReference type="PANTHER" id="PTHR47514">
    <property type="entry name" value="TRANSKETOLASE N-TERMINAL SECTION-RELATED"/>
    <property type="match status" value="1"/>
</dbReference>
<gene>
    <name evidence="2" type="ORF">CEPID_06235</name>
</gene>
<dbReference type="AlphaFoldDB" id="A0A0G3GWB0"/>
<evidence type="ECO:0000313" key="3">
    <source>
        <dbReference type="Proteomes" id="UP000035368"/>
    </source>
</evidence>
<dbReference type="InterPro" id="IPR005474">
    <property type="entry name" value="Transketolase_N"/>
</dbReference>
<dbReference type="GO" id="GO:0000287">
    <property type="term" value="F:magnesium ion binding"/>
    <property type="evidence" value="ECO:0007669"/>
    <property type="project" value="UniProtKB-ARBA"/>
</dbReference>